<evidence type="ECO:0000256" key="1">
    <source>
        <dbReference type="ARBA" id="ARBA00001947"/>
    </source>
</evidence>
<evidence type="ECO:0000313" key="5">
    <source>
        <dbReference type="EMBL" id="GIU43992.1"/>
    </source>
</evidence>
<evidence type="ECO:0000313" key="6">
    <source>
        <dbReference type="Proteomes" id="UP000773469"/>
    </source>
</evidence>
<dbReference type="InterPro" id="IPR007709">
    <property type="entry name" value="N-FG_amidohydro"/>
</dbReference>
<keyword evidence="6" id="KW-1185">Reference proteome</keyword>
<gene>
    <name evidence="5" type="ORF">TUM3794_30930</name>
</gene>
<dbReference type="PANTHER" id="PTHR31817">
    <property type="match status" value="1"/>
</dbReference>
<dbReference type="Pfam" id="PF05013">
    <property type="entry name" value="FGase"/>
    <property type="match status" value="1"/>
</dbReference>
<dbReference type="Gene3D" id="3.40.630.40">
    <property type="entry name" value="Zn-dependent exopeptidases"/>
    <property type="match status" value="1"/>
</dbReference>
<dbReference type="InterPro" id="IPR012656">
    <property type="entry name" value="CHP02421_QEGLA"/>
</dbReference>
<evidence type="ECO:0000256" key="4">
    <source>
        <dbReference type="ARBA" id="ARBA00023049"/>
    </source>
</evidence>
<sequence>MHMNIQSYTLEQMLGLIKRGEVFAGQLESSGCIIKIEEYLPVVSTAIHAGHQVRNDLVKLCQLNAEERYLEENPYTDELLASQPITLACTDSRFEYDLNKPKSLSTYYKSAWQKQVWRKPLSDKQRAISQAKHNDFYILYQALIAKLESMFGMVMVFDLHAYNYKREEVRTPTFNIRTAGIDIERWGDVVKKFQAELTHITLPHMDVDADTLISEDKQGYLITHTNAHFDRTLVLPLAIKKVFMDELTGEVYPIVLDDLKLGLKHAFSITSAYFQRKFNRRSKIRRADMLSSAIEPAVLEIDASLYRLAQKVDTLKYVNPTNLASEKKRFFRELNRFKPAFKYRQLPIDANEFKYKIYRLPIDNISDPALKQMYSDVVNKLSEQVDLLTSVGQESFVYNALRYHGRPDRSAISNAKFLLYAKEIPEADGERYDAKAACEMMKQQAEQWGMQCKVATSSAIVARAMVSSLPAQLTVNSQAEFSHAEVQRLIQHELGIHMATTLNAKQQPLKVLRLGLPGATHTQEGLAILAELHAGFMAHARLNTLACRVLAVDSMLREQDFYLTFNYLVDEVGMDKDSAFVTTARVYRGGGFTKDHLYLSGFLEMLHLSKTRDLSNLLVGKTSVQYLSLLDELVHRNWLIAPKFNVTPVQNFEQNPSLNYLIDSLRH</sequence>
<dbReference type="SUPFAM" id="SSF53187">
    <property type="entry name" value="Zn-dependent exopeptidases"/>
    <property type="match status" value="1"/>
</dbReference>
<comment type="cofactor">
    <cofactor evidence="1">
        <name>Zn(2+)</name>
        <dbReference type="ChEBI" id="CHEBI:29105"/>
    </cofactor>
</comment>
<comment type="caution">
    <text evidence="5">The sequence shown here is derived from an EMBL/GenBank/DDBJ whole genome shotgun (WGS) entry which is preliminary data.</text>
</comment>
<name>A0ABQ4P8Y3_SHECO</name>
<organism evidence="5 6">
    <name type="scientific">Shewanella colwelliana</name>
    <name type="common">Alteromonas colwelliana</name>
    <dbReference type="NCBI Taxonomy" id="23"/>
    <lineage>
        <taxon>Bacteria</taxon>
        <taxon>Pseudomonadati</taxon>
        <taxon>Pseudomonadota</taxon>
        <taxon>Gammaproteobacteria</taxon>
        <taxon>Alteromonadales</taxon>
        <taxon>Shewanellaceae</taxon>
        <taxon>Shewanella</taxon>
    </lineage>
</organism>
<proteinExistence type="predicted"/>
<dbReference type="PANTHER" id="PTHR31817:SF0">
    <property type="entry name" value="CHROMOSOME UNDETERMINED SCAFFOLD_67, WHOLE GENOME SHOTGUN SEQUENCE"/>
    <property type="match status" value="1"/>
</dbReference>
<accession>A0ABQ4P8Y3</accession>
<protein>
    <submittedName>
        <fullName evidence="5">N-formylglutamate amidohydrolase</fullName>
    </submittedName>
</protein>
<keyword evidence="3" id="KW-0378">Hydrolase</keyword>
<keyword evidence="2" id="KW-0645">Protease</keyword>
<dbReference type="InterPro" id="IPR012548">
    <property type="entry name" value="MATCAP"/>
</dbReference>
<dbReference type="NCBIfam" id="TIGR02421">
    <property type="entry name" value="QEGLA"/>
    <property type="match status" value="1"/>
</dbReference>
<evidence type="ECO:0000256" key="3">
    <source>
        <dbReference type="ARBA" id="ARBA00022801"/>
    </source>
</evidence>
<keyword evidence="4" id="KW-0482">Metalloprotease</keyword>
<dbReference type="Pfam" id="PF08014">
    <property type="entry name" value="MATCAP"/>
    <property type="match status" value="1"/>
</dbReference>
<dbReference type="EMBL" id="BPEU01000024">
    <property type="protein sequence ID" value="GIU43992.1"/>
    <property type="molecule type" value="Genomic_DNA"/>
</dbReference>
<dbReference type="SMART" id="SM01154">
    <property type="entry name" value="DUF1704"/>
    <property type="match status" value="1"/>
</dbReference>
<reference evidence="5 6" key="1">
    <citation type="submission" date="2021-05" db="EMBL/GenBank/DDBJ databases">
        <title>Molecular characterization for Shewanella algae harboring chromosomal blaOXA-55-like strains isolated from clinical and environment sample.</title>
        <authorList>
            <person name="Ohama Y."/>
            <person name="Aoki K."/>
            <person name="Harada S."/>
            <person name="Moriya K."/>
            <person name="Ishii Y."/>
            <person name="Tateda K."/>
        </authorList>
    </citation>
    <scope>NUCLEOTIDE SEQUENCE [LARGE SCALE GENOMIC DNA]</scope>
    <source>
        <strain evidence="5 6">MBTL60-118</strain>
    </source>
</reference>
<dbReference type="Proteomes" id="UP000773469">
    <property type="component" value="Unassembled WGS sequence"/>
</dbReference>
<evidence type="ECO:0000256" key="2">
    <source>
        <dbReference type="ARBA" id="ARBA00022670"/>
    </source>
</evidence>